<dbReference type="GeneID" id="14495086"/>
<dbReference type="InterPro" id="IPR004843">
    <property type="entry name" value="Calcineurin-like_PHP"/>
</dbReference>
<evidence type="ECO:0000259" key="2">
    <source>
        <dbReference type="SMART" id="SM01124"/>
    </source>
</evidence>
<name>I2H154_HENB6</name>
<evidence type="ECO:0000313" key="3">
    <source>
        <dbReference type="EMBL" id="CCH60106.1"/>
    </source>
</evidence>
<dbReference type="Pfam" id="PF05011">
    <property type="entry name" value="DBR1"/>
    <property type="match status" value="1"/>
</dbReference>
<dbReference type="RefSeq" id="XP_004179625.1">
    <property type="nucleotide sequence ID" value="XM_004179577.1"/>
</dbReference>
<keyword evidence="4" id="KW-1185">Reference proteome</keyword>
<dbReference type="GO" id="GO:0032197">
    <property type="term" value="P:retrotransposition"/>
    <property type="evidence" value="ECO:0007669"/>
    <property type="project" value="EnsemblFungi"/>
</dbReference>
<accession>I2H154</accession>
<feature type="compositionally biased region" description="Low complexity" evidence="1">
    <location>
        <begin position="266"/>
        <end position="276"/>
    </location>
</feature>
<dbReference type="InterPro" id="IPR007708">
    <property type="entry name" value="DBR1_C"/>
</dbReference>
<dbReference type="Proteomes" id="UP000002866">
    <property type="component" value="Chromosome 3"/>
</dbReference>
<dbReference type="FunCoup" id="I2H154">
    <property type="interactions" value="704"/>
</dbReference>
<dbReference type="EMBL" id="HE806318">
    <property type="protein sequence ID" value="CCH60106.1"/>
    <property type="molecule type" value="Genomic_DNA"/>
</dbReference>
<dbReference type="KEGG" id="tbl:TBLA_0C03020"/>
<dbReference type="OrthoDB" id="407609at2759"/>
<reference evidence="3 4" key="1">
    <citation type="journal article" date="2011" name="Proc. Natl. Acad. Sci. U.S.A.">
        <title>Evolutionary erosion of yeast sex chromosomes by mating-type switching accidents.</title>
        <authorList>
            <person name="Gordon J.L."/>
            <person name="Armisen D."/>
            <person name="Proux-Wera E."/>
            <person name="Oheigeartaigh S.S."/>
            <person name="Byrne K.P."/>
            <person name="Wolfe K.H."/>
        </authorList>
    </citation>
    <scope>NUCLEOTIDE SEQUENCE [LARGE SCALE GENOMIC DNA]</scope>
    <source>
        <strain evidence="4">ATCC 34711 / CBS 6284 / DSM 70876 / NBRC 10599 / NRRL Y-10934 / UCD 77-7</strain>
    </source>
</reference>
<dbReference type="OMA" id="CHGEIET"/>
<evidence type="ECO:0000256" key="1">
    <source>
        <dbReference type="SAM" id="MobiDB-lite"/>
    </source>
</evidence>
<dbReference type="eggNOG" id="KOG2863">
    <property type="taxonomic scope" value="Eukaryota"/>
</dbReference>
<dbReference type="STRING" id="1071380.I2H154"/>
<dbReference type="GO" id="GO:0016074">
    <property type="term" value="P:sno(s)RNA metabolic process"/>
    <property type="evidence" value="ECO:0007669"/>
    <property type="project" value="EnsemblFungi"/>
</dbReference>
<dbReference type="Pfam" id="PF00149">
    <property type="entry name" value="Metallophos"/>
    <property type="match status" value="1"/>
</dbReference>
<dbReference type="SUPFAM" id="SSF56300">
    <property type="entry name" value="Metallo-dependent phosphatases"/>
    <property type="match status" value="1"/>
</dbReference>
<dbReference type="PANTHER" id="PTHR12849">
    <property type="entry name" value="RNA LARIAT DEBRANCHING ENZYME"/>
    <property type="match status" value="1"/>
</dbReference>
<dbReference type="SMART" id="SM01124">
    <property type="entry name" value="DBR1"/>
    <property type="match status" value="1"/>
</dbReference>
<protein>
    <recommendedName>
        <fullName evidence="2">Lariat debranching enzyme C-terminal domain-containing protein</fullName>
    </recommendedName>
</protein>
<dbReference type="GO" id="GO:0008419">
    <property type="term" value="F:RNA lariat debranching enzyme activity"/>
    <property type="evidence" value="ECO:0007669"/>
    <property type="project" value="EnsemblFungi"/>
</dbReference>
<dbReference type="GO" id="GO:0030145">
    <property type="term" value="F:manganese ion binding"/>
    <property type="evidence" value="ECO:0007669"/>
    <property type="project" value="EnsemblFungi"/>
</dbReference>
<dbReference type="GO" id="GO:0007124">
    <property type="term" value="P:pseudohyphal growth"/>
    <property type="evidence" value="ECO:0007669"/>
    <property type="project" value="EnsemblFungi"/>
</dbReference>
<gene>
    <name evidence="3" type="primary">TBLA0C03020</name>
    <name evidence="3" type="ORF">TBLA_0C03020</name>
</gene>
<dbReference type="GO" id="GO:0006401">
    <property type="term" value="P:RNA catabolic process"/>
    <property type="evidence" value="ECO:0007669"/>
    <property type="project" value="EnsemblFungi"/>
</dbReference>
<dbReference type="InterPro" id="IPR029052">
    <property type="entry name" value="Metallo-depent_PP-like"/>
</dbReference>
<proteinExistence type="predicted"/>
<dbReference type="PANTHER" id="PTHR12849:SF0">
    <property type="entry name" value="LARIAT DEBRANCHING ENZYME"/>
    <property type="match status" value="1"/>
</dbReference>
<feature type="region of interest" description="Disordered" evidence="1">
    <location>
        <begin position="261"/>
        <end position="284"/>
    </location>
</feature>
<evidence type="ECO:0000313" key="4">
    <source>
        <dbReference type="Proteomes" id="UP000002866"/>
    </source>
</evidence>
<dbReference type="InParanoid" id="I2H154"/>
<dbReference type="AlphaFoldDB" id="I2H154"/>
<dbReference type="HOGENOM" id="CLU_005893_1_0_1"/>
<dbReference type="GO" id="GO:0005634">
    <property type="term" value="C:nucleus"/>
    <property type="evidence" value="ECO:0007669"/>
    <property type="project" value="TreeGrafter"/>
</dbReference>
<dbReference type="GO" id="GO:0008270">
    <property type="term" value="F:zinc ion binding"/>
    <property type="evidence" value="ECO:0007669"/>
    <property type="project" value="EnsemblFungi"/>
</dbReference>
<dbReference type="GO" id="GO:0005506">
    <property type="term" value="F:iron ion binding"/>
    <property type="evidence" value="ECO:0007669"/>
    <property type="project" value="EnsemblFungi"/>
</dbReference>
<feature type="domain" description="Lariat debranching enzyme C-terminal" evidence="2">
    <location>
        <begin position="275"/>
        <end position="420"/>
    </location>
</feature>
<sequence length="444" mass="51353">MRIAIEGCCHGEMTRVFRQVLKLHRKTPIDLLIILGDFQSIRTPKDLHSMSVPPKFRRMGDFTHYYHDDIPPVQLPFLTLVIGGNHESMRHLLQLPFGGWLCPNVYYMGYSNVIWYKGLRIGGLSGVYYNRDTHTSRPTWQELEEKGWARHVRSLYHVRDVDTGPLFALSSSNELGIDLMLSHDWPTGVTNQEYGDTKGLLRLKPYFAKEVAQGCLGSPINWSLLTHLKPSWWLSAHLHVRYRATIRHAKQDNPEAIDLDLDLEETSPSQDTTTSQDNKKENTNTSLKTEFLALDKCLPGRRWLEVIDIQPRNHKDPRISALDPSRLYVDPEFLWGLRHNQELRTCMDQSLEITQNDNCLSSELCASRAAFVAQKWEHPDTLALPPCTHGIHRRERWQTENFQATFLNPEKEKQDAENKLEKVKEDAELVIKEEIQDASRSDIR</sequence>
<organism evidence="3 4">
    <name type="scientific">Henningerozyma blattae (strain ATCC 34711 / CBS 6284 / DSM 70876 / NBRC 10599 / NRRL Y-10934 / UCD 77-7)</name>
    <name type="common">Yeast</name>
    <name type="synonym">Tetrapisispora blattae</name>
    <dbReference type="NCBI Taxonomy" id="1071380"/>
    <lineage>
        <taxon>Eukaryota</taxon>
        <taxon>Fungi</taxon>
        <taxon>Dikarya</taxon>
        <taxon>Ascomycota</taxon>
        <taxon>Saccharomycotina</taxon>
        <taxon>Saccharomycetes</taxon>
        <taxon>Saccharomycetales</taxon>
        <taxon>Saccharomycetaceae</taxon>
        <taxon>Henningerozyma</taxon>
    </lineage>
</organism>
<dbReference type="GO" id="GO:0045292">
    <property type="term" value="P:mRNA cis splicing, via spliceosome"/>
    <property type="evidence" value="ECO:0007669"/>
    <property type="project" value="EnsemblFungi"/>
</dbReference>